<accession>A0A9K3DCL9</accession>
<name>A0A9K3DCL9_9EUKA</name>
<sequence>VADLTLSLKQARKQKSALEESVAHAEEELAKRHRGTAGTEV</sequence>
<feature type="region of interest" description="Disordered" evidence="1">
    <location>
        <begin position="13"/>
        <end position="41"/>
    </location>
</feature>
<dbReference type="EMBL" id="BDIP01011247">
    <property type="protein sequence ID" value="GIQ93031.1"/>
    <property type="molecule type" value="Genomic_DNA"/>
</dbReference>
<proteinExistence type="predicted"/>
<dbReference type="AlphaFoldDB" id="A0A9K3DCL9"/>
<dbReference type="Proteomes" id="UP000265618">
    <property type="component" value="Unassembled WGS sequence"/>
</dbReference>
<evidence type="ECO:0000256" key="1">
    <source>
        <dbReference type="SAM" id="MobiDB-lite"/>
    </source>
</evidence>
<feature type="non-terminal residue" evidence="2">
    <location>
        <position position="1"/>
    </location>
</feature>
<evidence type="ECO:0000313" key="2">
    <source>
        <dbReference type="EMBL" id="GIQ93031.1"/>
    </source>
</evidence>
<evidence type="ECO:0000313" key="3">
    <source>
        <dbReference type="Proteomes" id="UP000265618"/>
    </source>
</evidence>
<comment type="caution">
    <text evidence="2">The sequence shown here is derived from an EMBL/GenBank/DDBJ whole genome shotgun (WGS) entry which is preliminary data.</text>
</comment>
<reference evidence="2 3" key="1">
    <citation type="journal article" date="2018" name="PLoS ONE">
        <title>The draft genome of Kipferlia bialata reveals reductive genome evolution in fornicate parasites.</title>
        <authorList>
            <person name="Tanifuji G."/>
            <person name="Takabayashi S."/>
            <person name="Kume K."/>
            <person name="Takagi M."/>
            <person name="Nakayama T."/>
            <person name="Kamikawa R."/>
            <person name="Inagaki Y."/>
            <person name="Hashimoto T."/>
        </authorList>
    </citation>
    <scope>NUCLEOTIDE SEQUENCE [LARGE SCALE GENOMIC DNA]</scope>
    <source>
        <strain evidence="2">NY0173</strain>
    </source>
</reference>
<organism evidence="2 3">
    <name type="scientific">Kipferlia bialata</name>
    <dbReference type="NCBI Taxonomy" id="797122"/>
    <lineage>
        <taxon>Eukaryota</taxon>
        <taxon>Metamonada</taxon>
        <taxon>Carpediemonas-like organisms</taxon>
        <taxon>Kipferlia</taxon>
    </lineage>
</organism>
<protein>
    <submittedName>
        <fullName evidence="2">Uncharacterized protein</fullName>
    </submittedName>
</protein>
<feature type="compositionally biased region" description="Basic and acidic residues" evidence="1">
    <location>
        <begin position="16"/>
        <end position="30"/>
    </location>
</feature>
<keyword evidence="3" id="KW-1185">Reference proteome</keyword>
<gene>
    <name evidence="2" type="ORF">KIPB_017192</name>
</gene>